<sequence>MRMDKKEKWTRYFHTFLVDPKRKVTHIDYQWQISDCLGTVWVTDLQFQPGRMATGYLTANRELLKRNRDAEGKPIRRAVYNGVIRGHKTIAVPNRAKISEDPEFSKRVTGGIDFQLTATQSLGKDGVHFSHQHGQRPFTFSLPLRADERLDVQATKRQVTLNGLSTRQYQGHFHTCPAGFGVFQVELRNRDEEPHGSGRLICEVDLWLKGIGGEQM</sequence>
<name>A0A521BN66_9BACL</name>
<proteinExistence type="predicted"/>
<dbReference type="EMBL" id="FXTI01000002">
    <property type="protein sequence ID" value="SMO48573.1"/>
    <property type="molecule type" value="Genomic_DNA"/>
</dbReference>
<protein>
    <submittedName>
        <fullName evidence="1">Uncharacterized protein</fullName>
    </submittedName>
</protein>
<accession>A0A521BN66</accession>
<organism evidence="1 2">
    <name type="scientific">Melghirimyces algeriensis</name>
    <dbReference type="NCBI Taxonomy" id="910412"/>
    <lineage>
        <taxon>Bacteria</taxon>
        <taxon>Bacillati</taxon>
        <taxon>Bacillota</taxon>
        <taxon>Bacilli</taxon>
        <taxon>Bacillales</taxon>
        <taxon>Thermoactinomycetaceae</taxon>
        <taxon>Melghirimyces</taxon>
    </lineage>
</organism>
<dbReference type="Proteomes" id="UP000315636">
    <property type="component" value="Unassembled WGS sequence"/>
</dbReference>
<dbReference type="AlphaFoldDB" id="A0A521BN66"/>
<evidence type="ECO:0000313" key="2">
    <source>
        <dbReference type="Proteomes" id="UP000315636"/>
    </source>
</evidence>
<evidence type="ECO:0000313" key="1">
    <source>
        <dbReference type="EMBL" id="SMO48573.1"/>
    </source>
</evidence>
<gene>
    <name evidence="1" type="ORF">SAMN06264849_102239</name>
</gene>
<reference evidence="1 2" key="1">
    <citation type="submission" date="2017-05" db="EMBL/GenBank/DDBJ databases">
        <authorList>
            <person name="Varghese N."/>
            <person name="Submissions S."/>
        </authorList>
    </citation>
    <scope>NUCLEOTIDE SEQUENCE [LARGE SCALE GENOMIC DNA]</scope>
    <source>
        <strain evidence="1 2">DSM 45474</strain>
    </source>
</reference>
<keyword evidence="2" id="KW-1185">Reference proteome</keyword>